<feature type="compositionally biased region" description="Basic and acidic residues" evidence="2">
    <location>
        <begin position="25"/>
        <end position="36"/>
    </location>
</feature>
<sequence>MTSGIRARLRSGHSKGSMSGSNVKETSEQTHRRETEPVAWGMGKKDKSCDVVANMEARLAKVELAMADTWEGLDLIEQGMEKGLEDLMEQIQDLRERVLVSQVQPVSHEEFMSFQEKELTIYKIAMSARVMATHETSRVEVPKPQGFSGKWDAKELDNFLWHVERYFEAIALTDETAKVGRIGIKTLSRSRLSHCYGSSRVFKNYKREDSSQVESLEDSHTTGRGDEVSRDHNAPIIGSSKTPNVREGRGKTERNEFMPKIKCFLCDGPHWARDFPKRKALNAMIEEREQEHEAHMGSMQLLGALQVNPKPSTSKTSLLSRVQVNEAKEERAEVARTHMDKVTKEKVNSMGKRKQHSKHRKCRGLHPFKASRENEVKNILVKRVTKRQRVLPMIEYLVRWKGLPKK</sequence>
<feature type="region of interest" description="Disordered" evidence="2">
    <location>
        <begin position="207"/>
        <end position="252"/>
    </location>
</feature>
<proteinExistence type="predicted"/>
<feature type="coiled-coil region" evidence="1">
    <location>
        <begin position="77"/>
        <end position="104"/>
    </location>
</feature>
<dbReference type="AlphaFoldDB" id="A5B9C9"/>
<keyword evidence="1" id="KW-0175">Coiled coil</keyword>
<accession>A5B9C9</accession>
<protein>
    <submittedName>
        <fullName evidence="3">Uncharacterized protein</fullName>
    </submittedName>
</protein>
<evidence type="ECO:0000313" key="3">
    <source>
        <dbReference type="EMBL" id="CAN76593.1"/>
    </source>
</evidence>
<reference evidence="3" key="1">
    <citation type="journal article" date="2007" name="PLoS ONE">
        <title>The first genome sequence of an elite grapevine cultivar (Pinot noir Vitis vinifera L.): coping with a highly heterozygous genome.</title>
        <authorList>
            <person name="Velasco R."/>
            <person name="Zharkikh A."/>
            <person name="Troggio M."/>
            <person name="Cartwright D.A."/>
            <person name="Cestaro A."/>
            <person name="Pruss D."/>
            <person name="Pindo M."/>
            <person name="FitzGerald L.M."/>
            <person name="Vezzulli S."/>
            <person name="Reid J."/>
            <person name="Malacarne G."/>
            <person name="Iliev D."/>
            <person name="Coppola G."/>
            <person name="Wardell B."/>
            <person name="Micheletti D."/>
            <person name="Macalma T."/>
            <person name="Facci M."/>
            <person name="Mitchell J.T."/>
            <person name="Perazzolli M."/>
            <person name="Eldredge G."/>
            <person name="Gatto P."/>
            <person name="Oyzerski R."/>
            <person name="Moretto M."/>
            <person name="Gutin N."/>
            <person name="Stefanini M."/>
            <person name="Chen Y."/>
            <person name="Segala C."/>
            <person name="Davenport C."/>
            <person name="Dematte L."/>
            <person name="Mraz A."/>
            <person name="Battilana J."/>
            <person name="Stormo K."/>
            <person name="Costa F."/>
            <person name="Tao Q."/>
            <person name="Si-Ammour A."/>
            <person name="Harkins T."/>
            <person name="Lackey A."/>
            <person name="Perbost C."/>
            <person name="Taillon B."/>
            <person name="Stella A."/>
            <person name="Solovyev V."/>
            <person name="Fawcett J.A."/>
            <person name="Sterck L."/>
            <person name="Vandepoele K."/>
            <person name="Grando S.M."/>
            <person name="Toppo S."/>
            <person name="Moser C."/>
            <person name="Lanchbury J."/>
            <person name="Bogden R."/>
            <person name="Skolnick M."/>
            <person name="Sgaramella V."/>
            <person name="Bhatnagar S.K."/>
            <person name="Fontana P."/>
            <person name="Gutin A."/>
            <person name="Van de Peer Y."/>
            <person name="Salamini F."/>
            <person name="Viola R."/>
        </authorList>
    </citation>
    <scope>NUCLEOTIDE SEQUENCE</scope>
</reference>
<feature type="compositionally biased region" description="Basic and acidic residues" evidence="2">
    <location>
        <begin position="217"/>
        <end position="233"/>
    </location>
</feature>
<feature type="region of interest" description="Disordered" evidence="2">
    <location>
        <begin position="1"/>
        <end position="43"/>
    </location>
</feature>
<feature type="compositionally biased region" description="Polar residues" evidence="2">
    <location>
        <begin position="14"/>
        <end position="24"/>
    </location>
</feature>
<dbReference type="EMBL" id="AM451152">
    <property type="protein sequence ID" value="CAN76593.1"/>
    <property type="molecule type" value="Genomic_DNA"/>
</dbReference>
<organism evidence="3">
    <name type="scientific">Vitis vinifera</name>
    <name type="common">Grape</name>
    <dbReference type="NCBI Taxonomy" id="29760"/>
    <lineage>
        <taxon>Eukaryota</taxon>
        <taxon>Viridiplantae</taxon>
        <taxon>Streptophyta</taxon>
        <taxon>Embryophyta</taxon>
        <taxon>Tracheophyta</taxon>
        <taxon>Spermatophyta</taxon>
        <taxon>Magnoliopsida</taxon>
        <taxon>eudicotyledons</taxon>
        <taxon>Gunneridae</taxon>
        <taxon>Pentapetalae</taxon>
        <taxon>rosids</taxon>
        <taxon>Vitales</taxon>
        <taxon>Vitaceae</taxon>
        <taxon>Viteae</taxon>
        <taxon>Vitis</taxon>
    </lineage>
</organism>
<evidence type="ECO:0000256" key="1">
    <source>
        <dbReference type="SAM" id="Coils"/>
    </source>
</evidence>
<gene>
    <name evidence="3" type="ORF">VITISV_020295</name>
</gene>
<evidence type="ECO:0000256" key="2">
    <source>
        <dbReference type="SAM" id="MobiDB-lite"/>
    </source>
</evidence>
<name>A5B9C9_VITVI</name>